<evidence type="ECO:0000256" key="8">
    <source>
        <dbReference type="ARBA" id="ARBA00022989"/>
    </source>
</evidence>
<keyword evidence="9 15" id="KW-0406">Ion transport</keyword>
<evidence type="ECO:0000256" key="11">
    <source>
        <dbReference type="ARBA" id="ARBA00023310"/>
    </source>
</evidence>
<comment type="function">
    <text evidence="13">Component of the F(0) channel, it forms part of the peripheral stalk, linking F(1) to F(0). The b'-subunit is a diverged and duplicated form of b found in plants and photosynthetic bacteria.</text>
</comment>
<keyword evidence="19" id="KW-1185">Reference proteome</keyword>
<evidence type="ECO:0000256" key="5">
    <source>
        <dbReference type="ARBA" id="ARBA00022547"/>
    </source>
</evidence>
<evidence type="ECO:0000256" key="12">
    <source>
        <dbReference type="ARBA" id="ARBA00025198"/>
    </source>
</evidence>
<dbReference type="Pfam" id="PF00430">
    <property type="entry name" value="ATP-synt_B"/>
    <property type="match status" value="1"/>
</dbReference>
<keyword evidence="11 15" id="KW-0066">ATP synthesis</keyword>
<dbReference type="OrthoDB" id="8479836at2"/>
<dbReference type="InterPro" id="IPR050059">
    <property type="entry name" value="ATP_synthase_B_chain"/>
</dbReference>
<dbReference type="GO" id="GO:0005886">
    <property type="term" value="C:plasma membrane"/>
    <property type="evidence" value="ECO:0007669"/>
    <property type="project" value="UniProtKB-SubCell"/>
</dbReference>
<keyword evidence="7 15" id="KW-0375">Hydrogen ion transport</keyword>
<keyword evidence="8 15" id="KW-1133">Transmembrane helix</keyword>
<dbReference type="InterPro" id="IPR002146">
    <property type="entry name" value="ATP_synth_b/b'su_bac/chlpt"/>
</dbReference>
<dbReference type="EMBL" id="JACIDO010000001">
    <property type="protein sequence ID" value="MBB3934323.1"/>
    <property type="molecule type" value="Genomic_DNA"/>
</dbReference>
<accession>A0A7W6FSU3</accession>
<feature type="transmembrane region" description="Helical" evidence="15">
    <location>
        <begin position="6"/>
        <end position="23"/>
    </location>
</feature>
<evidence type="ECO:0000313" key="19">
    <source>
        <dbReference type="Proteomes" id="UP000531216"/>
    </source>
</evidence>
<evidence type="ECO:0000313" key="18">
    <source>
        <dbReference type="EMBL" id="MBB3934323.1"/>
    </source>
</evidence>
<evidence type="ECO:0000256" key="6">
    <source>
        <dbReference type="ARBA" id="ARBA00022692"/>
    </source>
</evidence>
<dbReference type="GO" id="GO:0045259">
    <property type="term" value="C:proton-transporting ATP synthase complex"/>
    <property type="evidence" value="ECO:0007669"/>
    <property type="project" value="UniProtKB-KW"/>
</dbReference>
<sequence>MAFDATFWALIGLILFLAVVMYFKAPAMAARSLDSRAKRIENEMEEARELKEEAKRQLADYQRRRREAEAEAREIVASAQREAAGLVEEARIKSEEYVARRTQVAEQKISQAEADAIAEVRASAVNIAIDAATRVITERNLGTDGQMTERSIEEVRRRLN</sequence>
<dbReference type="HAMAP" id="MF_01398">
    <property type="entry name" value="ATP_synth_b_bprime"/>
    <property type="match status" value="1"/>
</dbReference>
<feature type="coiled-coil region" evidence="17">
    <location>
        <begin position="30"/>
        <end position="78"/>
    </location>
</feature>
<evidence type="ECO:0000256" key="4">
    <source>
        <dbReference type="ARBA" id="ARBA00022475"/>
    </source>
</evidence>
<evidence type="ECO:0000256" key="17">
    <source>
        <dbReference type="SAM" id="Coils"/>
    </source>
</evidence>
<dbReference type="NCBIfam" id="NF006611">
    <property type="entry name" value="PRK09173.1"/>
    <property type="match status" value="1"/>
</dbReference>
<comment type="function">
    <text evidence="12 15">F(1)F(0) ATP synthase produces ATP from ADP in the presence of a proton or sodium gradient. F-type ATPases consist of two structural domains, F(1) containing the extramembraneous catalytic core and F(0) containing the membrane proton channel, linked together by a central stalk and a peripheral stalk. During catalysis, ATP synthesis in the catalytic domain of F(1) is coupled via a rotary mechanism of the central stalk subunits to proton translocation.</text>
</comment>
<keyword evidence="6 15" id="KW-0812">Transmembrane</keyword>
<reference evidence="18 19" key="1">
    <citation type="submission" date="2020-08" db="EMBL/GenBank/DDBJ databases">
        <title>Genomic Encyclopedia of Type Strains, Phase IV (KMG-IV): sequencing the most valuable type-strain genomes for metagenomic binning, comparative biology and taxonomic classification.</title>
        <authorList>
            <person name="Goeker M."/>
        </authorList>
    </citation>
    <scope>NUCLEOTIDE SEQUENCE [LARGE SCALE GENOMIC DNA]</scope>
    <source>
        <strain evidence="18 19">DSM 25024</strain>
    </source>
</reference>
<comment type="subcellular location">
    <subcellularLocation>
        <location evidence="1">Cell inner membrane</location>
        <topology evidence="1">Single-pass membrane protein</topology>
    </subcellularLocation>
    <subcellularLocation>
        <location evidence="15">Cell membrane</location>
        <topology evidence="15">Single-pass membrane protein</topology>
    </subcellularLocation>
</comment>
<evidence type="ECO:0000256" key="15">
    <source>
        <dbReference type="HAMAP-Rule" id="MF_01398"/>
    </source>
</evidence>
<keyword evidence="17" id="KW-0175">Coiled coil</keyword>
<keyword evidence="3 15" id="KW-0813">Transport</keyword>
<dbReference type="AlphaFoldDB" id="A0A7W6FSU3"/>
<dbReference type="PANTHER" id="PTHR33445">
    <property type="entry name" value="ATP SYNTHASE SUBUNIT B', CHLOROPLASTIC"/>
    <property type="match status" value="1"/>
</dbReference>
<dbReference type="CDD" id="cd06503">
    <property type="entry name" value="ATP-synt_Fo_b"/>
    <property type="match status" value="1"/>
</dbReference>
<dbReference type="Proteomes" id="UP000531216">
    <property type="component" value="Unassembled WGS sequence"/>
</dbReference>
<evidence type="ECO:0000256" key="2">
    <source>
        <dbReference type="ARBA" id="ARBA00005513"/>
    </source>
</evidence>
<dbReference type="GO" id="GO:0046961">
    <property type="term" value="F:proton-transporting ATPase activity, rotational mechanism"/>
    <property type="evidence" value="ECO:0007669"/>
    <property type="project" value="TreeGrafter"/>
</dbReference>
<dbReference type="RefSeq" id="WP_090958547.1">
    <property type="nucleotide sequence ID" value="NZ_CP181348.1"/>
</dbReference>
<organism evidence="18 19">
    <name type="scientific">Aureimonas phyllosphaerae</name>
    <dbReference type="NCBI Taxonomy" id="1166078"/>
    <lineage>
        <taxon>Bacteria</taxon>
        <taxon>Pseudomonadati</taxon>
        <taxon>Pseudomonadota</taxon>
        <taxon>Alphaproteobacteria</taxon>
        <taxon>Hyphomicrobiales</taxon>
        <taxon>Aurantimonadaceae</taxon>
        <taxon>Aureimonas</taxon>
    </lineage>
</organism>
<proteinExistence type="inferred from homology"/>
<gene>
    <name evidence="15" type="primary">atpF</name>
    <name evidence="18" type="ORF">GGR05_000434</name>
</gene>
<comment type="subunit">
    <text evidence="14 15">F-type ATPases have 2 components, F(1) - the catalytic core - and F(0) - the membrane proton channel. F(1) has five subunits: alpha(3), beta(3), gamma(1), delta(1), epsilon(1). F(0) has three main subunits: a(1), b(2) and c(10-14). The alpha and beta chains form an alternating ring which encloses part of the gamma chain. F(1) is attached to F(0) by a central stalk formed by the gamma and epsilon chains, while a peripheral stalk is formed by the delta and b chains.</text>
</comment>
<evidence type="ECO:0000256" key="7">
    <source>
        <dbReference type="ARBA" id="ARBA00022781"/>
    </source>
</evidence>
<evidence type="ECO:0000256" key="13">
    <source>
        <dbReference type="ARBA" id="ARBA00025614"/>
    </source>
</evidence>
<evidence type="ECO:0000256" key="3">
    <source>
        <dbReference type="ARBA" id="ARBA00022448"/>
    </source>
</evidence>
<dbReference type="PANTHER" id="PTHR33445:SF1">
    <property type="entry name" value="ATP SYNTHASE SUBUNIT B"/>
    <property type="match status" value="1"/>
</dbReference>
<comment type="similarity">
    <text evidence="2 15 16">Belongs to the ATPase B chain family.</text>
</comment>
<evidence type="ECO:0000256" key="1">
    <source>
        <dbReference type="ARBA" id="ARBA00004377"/>
    </source>
</evidence>
<keyword evidence="5 15" id="KW-0138">CF(0)</keyword>
<dbReference type="GO" id="GO:0046933">
    <property type="term" value="F:proton-transporting ATP synthase activity, rotational mechanism"/>
    <property type="evidence" value="ECO:0007669"/>
    <property type="project" value="UniProtKB-UniRule"/>
</dbReference>
<evidence type="ECO:0000256" key="10">
    <source>
        <dbReference type="ARBA" id="ARBA00023136"/>
    </source>
</evidence>
<keyword evidence="10 15" id="KW-0472">Membrane</keyword>
<keyword evidence="4 15" id="KW-1003">Cell membrane</keyword>
<protein>
    <recommendedName>
        <fullName evidence="15">ATP synthase subunit b</fullName>
    </recommendedName>
    <alternativeName>
        <fullName evidence="15">ATP synthase F(0) sector subunit b</fullName>
    </alternativeName>
    <alternativeName>
        <fullName evidence="15">ATPase subunit I</fullName>
    </alternativeName>
    <alternativeName>
        <fullName evidence="15">F-type ATPase subunit b</fullName>
        <shortName evidence="15">F-ATPase subunit b</shortName>
    </alternativeName>
</protein>
<name>A0A7W6FSU3_9HYPH</name>
<evidence type="ECO:0000256" key="14">
    <source>
        <dbReference type="ARBA" id="ARBA00025830"/>
    </source>
</evidence>
<comment type="caution">
    <text evidence="18">The sequence shown here is derived from an EMBL/GenBank/DDBJ whole genome shotgun (WGS) entry which is preliminary data.</text>
</comment>
<evidence type="ECO:0000256" key="16">
    <source>
        <dbReference type="RuleBase" id="RU003848"/>
    </source>
</evidence>
<evidence type="ECO:0000256" key="9">
    <source>
        <dbReference type="ARBA" id="ARBA00023065"/>
    </source>
</evidence>